<dbReference type="Proteomes" id="UP000640489">
    <property type="component" value="Unassembled WGS sequence"/>
</dbReference>
<organism evidence="2 3">
    <name type="scientific">Nocardioides islandensis</name>
    <dbReference type="NCBI Taxonomy" id="433663"/>
    <lineage>
        <taxon>Bacteria</taxon>
        <taxon>Bacillati</taxon>
        <taxon>Actinomycetota</taxon>
        <taxon>Actinomycetes</taxon>
        <taxon>Propionibacteriales</taxon>
        <taxon>Nocardioidaceae</taxon>
        <taxon>Nocardioides</taxon>
    </lineage>
</organism>
<keyword evidence="1" id="KW-1133">Transmembrane helix</keyword>
<feature type="transmembrane region" description="Helical" evidence="1">
    <location>
        <begin position="85"/>
        <end position="103"/>
    </location>
</feature>
<sequence>MTTANEAPQRSPIEKQLNVGLMVVMVLAALIIVYALAYVSASWDGDQDRTRFEALQIAMVFLFIPGVVVFFTARSARRRLKAQVVSARLYGTLAGVFAMLAALPILATVIGLASLVAGLFTLTASLLLKKDRLA</sequence>
<protein>
    <submittedName>
        <fullName evidence="2">Uncharacterized protein</fullName>
    </submittedName>
</protein>
<dbReference type="RefSeq" id="WP_194709049.1">
    <property type="nucleotide sequence ID" value="NZ_JADKPN010000019.1"/>
</dbReference>
<keyword evidence="3" id="KW-1185">Reference proteome</keyword>
<reference evidence="2" key="1">
    <citation type="submission" date="2020-11" db="EMBL/GenBank/DDBJ databases">
        <title>Nocardioides sp. nov., isolated from Soil of Cynanchum wilfordii Hemsley rhizosphere.</title>
        <authorList>
            <person name="Lee J.-S."/>
            <person name="Suh M.K."/>
            <person name="Kim J.-S."/>
        </authorList>
    </citation>
    <scope>NUCLEOTIDE SEQUENCE</scope>
    <source>
        <strain evidence="2">KCTC 19275</strain>
    </source>
</reference>
<evidence type="ECO:0000313" key="3">
    <source>
        <dbReference type="Proteomes" id="UP000640489"/>
    </source>
</evidence>
<dbReference type="AlphaFoldDB" id="A0A930YMQ3"/>
<proteinExistence type="predicted"/>
<accession>A0A930YMQ3</accession>
<feature type="transmembrane region" description="Helical" evidence="1">
    <location>
        <begin position="109"/>
        <end position="128"/>
    </location>
</feature>
<dbReference type="EMBL" id="JADKPN010000019">
    <property type="protein sequence ID" value="MBF4765870.1"/>
    <property type="molecule type" value="Genomic_DNA"/>
</dbReference>
<comment type="caution">
    <text evidence="2">The sequence shown here is derived from an EMBL/GenBank/DDBJ whole genome shotgun (WGS) entry which is preliminary data.</text>
</comment>
<evidence type="ECO:0000313" key="2">
    <source>
        <dbReference type="EMBL" id="MBF4765870.1"/>
    </source>
</evidence>
<keyword evidence="1" id="KW-0472">Membrane</keyword>
<feature type="transmembrane region" description="Helical" evidence="1">
    <location>
        <begin position="21"/>
        <end position="43"/>
    </location>
</feature>
<keyword evidence="1" id="KW-0812">Transmembrane</keyword>
<feature type="transmembrane region" description="Helical" evidence="1">
    <location>
        <begin position="55"/>
        <end position="73"/>
    </location>
</feature>
<evidence type="ECO:0000256" key="1">
    <source>
        <dbReference type="SAM" id="Phobius"/>
    </source>
</evidence>
<gene>
    <name evidence="2" type="ORF">ISU07_22275</name>
</gene>
<name>A0A930YMQ3_9ACTN</name>